<keyword evidence="8" id="KW-0732">Signal</keyword>
<proteinExistence type="inferred from homology"/>
<dbReference type="EC" id="3.2.1.4" evidence="3"/>
<evidence type="ECO:0000313" key="10">
    <source>
        <dbReference type="Proteomes" id="UP001559025"/>
    </source>
</evidence>
<accession>A0ABV3X2S2</accession>
<dbReference type="PRINTS" id="PR00735">
    <property type="entry name" value="GLHYDRLASE8"/>
</dbReference>
<protein>
    <recommendedName>
        <fullName evidence="3">cellulase</fullName>
        <ecNumber evidence="3">3.2.1.4</ecNumber>
    </recommendedName>
</protein>
<dbReference type="SUPFAM" id="SSF48208">
    <property type="entry name" value="Six-hairpin glycosidases"/>
    <property type="match status" value="1"/>
</dbReference>
<keyword evidence="10" id="KW-1185">Reference proteome</keyword>
<evidence type="ECO:0000256" key="1">
    <source>
        <dbReference type="ARBA" id="ARBA00000966"/>
    </source>
</evidence>
<dbReference type="EMBL" id="JAZHFV010000021">
    <property type="protein sequence ID" value="MEX4010678.1"/>
    <property type="molecule type" value="Genomic_DNA"/>
</dbReference>
<comment type="similarity">
    <text evidence="2">Belongs to the glycosyl hydrolase 8 (cellulase D) family.</text>
</comment>
<dbReference type="InterPro" id="IPR012341">
    <property type="entry name" value="6hp_glycosidase-like_sf"/>
</dbReference>
<evidence type="ECO:0000256" key="5">
    <source>
        <dbReference type="ARBA" id="ARBA00023001"/>
    </source>
</evidence>
<gene>
    <name evidence="9" type="ORF">V1479_25575</name>
</gene>
<dbReference type="Proteomes" id="UP001559025">
    <property type="component" value="Unassembled WGS sequence"/>
</dbReference>
<sequence length="348" mass="38124">MIRQILQVLLLLGALPAMAHAQETNGTIQESEWAAYKERFVAENGRVIDDANGRISHSEGQGYGLLLALLANDRADFARIWTFTNTRLLLRDDGLAVWKWDPDAEPHVSDPNNASDGDLLIAYALARAGTQWNDARFTDAARQIATALADEAIFEQNDRLMLRPGVVGFGADDRPDGPVVNLSYWVFEAFPVLAELVPAVDWEALGRGGLDLAREAGFGARKLPSDWISIADEAQPAEGFPAEFSYNAVRIPLYLMRAGLDDTALLRRFREGIAGANGGLALVDVRSGEVKEELMDVGYRIIPALADCVLDGTPLPAELKQFAPTAYYPSTLHLLGLSYAREEQQQCL</sequence>
<evidence type="ECO:0000313" key="9">
    <source>
        <dbReference type="EMBL" id="MEX4010678.1"/>
    </source>
</evidence>
<evidence type="ECO:0000256" key="7">
    <source>
        <dbReference type="ARBA" id="ARBA00023326"/>
    </source>
</evidence>
<dbReference type="Pfam" id="PF01270">
    <property type="entry name" value="Glyco_hydro_8"/>
    <property type="match status" value="1"/>
</dbReference>
<name>A0ABV3X2S2_9HYPH</name>
<evidence type="ECO:0000256" key="6">
    <source>
        <dbReference type="ARBA" id="ARBA00023295"/>
    </source>
</evidence>
<dbReference type="GO" id="GO:0016787">
    <property type="term" value="F:hydrolase activity"/>
    <property type="evidence" value="ECO:0007669"/>
    <property type="project" value="UniProtKB-KW"/>
</dbReference>
<keyword evidence="5" id="KW-0136">Cellulose degradation</keyword>
<evidence type="ECO:0000256" key="3">
    <source>
        <dbReference type="ARBA" id="ARBA00012601"/>
    </source>
</evidence>
<keyword evidence="6" id="KW-0326">Glycosidase</keyword>
<evidence type="ECO:0000256" key="8">
    <source>
        <dbReference type="SAM" id="SignalP"/>
    </source>
</evidence>
<dbReference type="InterPro" id="IPR002037">
    <property type="entry name" value="Glyco_hydro_8"/>
</dbReference>
<keyword evidence="7" id="KW-0119">Carbohydrate metabolism</keyword>
<organism evidence="9 10">
    <name type="scientific">Neoaquamicrobium sediminum</name>
    <dbReference type="NCBI Taxonomy" id="1849104"/>
    <lineage>
        <taxon>Bacteria</taxon>
        <taxon>Pseudomonadati</taxon>
        <taxon>Pseudomonadota</taxon>
        <taxon>Alphaproteobacteria</taxon>
        <taxon>Hyphomicrobiales</taxon>
        <taxon>Phyllobacteriaceae</taxon>
        <taxon>Neoaquamicrobium</taxon>
    </lineage>
</organism>
<keyword evidence="4 9" id="KW-0378">Hydrolase</keyword>
<dbReference type="Gene3D" id="1.50.10.10">
    <property type="match status" value="1"/>
</dbReference>
<comment type="caution">
    <text evidence="9">The sequence shown here is derived from an EMBL/GenBank/DDBJ whole genome shotgun (WGS) entry which is preliminary data.</text>
</comment>
<reference evidence="9 10" key="1">
    <citation type="submission" date="2024-01" db="EMBL/GenBank/DDBJ databases">
        <title>New evidence supports the origin of RcGTA from prophage.</title>
        <authorList>
            <person name="Xu Y."/>
            <person name="Liu B."/>
            <person name="Chen F."/>
        </authorList>
    </citation>
    <scope>NUCLEOTIDE SEQUENCE [LARGE SCALE GENOMIC DNA]</scope>
    <source>
        <strain evidence="9 10">CBW1107-2</strain>
    </source>
</reference>
<keyword evidence="7" id="KW-0624">Polysaccharide degradation</keyword>
<evidence type="ECO:0000256" key="4">
    <source>
        <dbReference type="ARBA" id="ARBA00022801"/>
    </source>
</evidence>
<evidence type="ECO:0000256" key="2">
    <source>
        <dbReference type="ARBA" id="ARBA00009209"/>
    </source>
</evidence>
<comment type="catalytic activity">
    <reaction evidence="1">
        <text>Endohydrolysis of (1-&gt;4)-beta-D-glucosidic linkages in cellulose, lichenin and cereal beta-D-glucans.</text>
        <dbReference type="EC" id="3.2.1.4"/>
    </reaction>
</comment>
<dbReference type="InterPro" id="IPR008928">
    <property type="entry name" value="6-hairpin_glycosidase_sf"/>
</dbReference>
<feature type="signal peptide" evidence="8">
    <location>
        <begin position="1"/>
        <end position="19"/>
    </location>
</feature>
<feature type="chain" id="PRO_5045375526" description="cellulase" evidence="8">
    <location>
        <begin position="20"/>
        <end position="348"/>
    </location>
</feature>